<dbReference type="InterPro" id="IPR007863">
    <property type="entry name" value="Peptidase_M16_C"/>
</dbReference>
<gene>
    <name evidence="12" type="ORF">DF185_21750</name>
</gene>
<sequence length="978" mass="112937">MKKVNVLFAFMLGVILFACTPKEKYQTVQNTDKNGYRYETVTNDPMGVRIYTLDNGLKVYLSVNRDAPRIQTFIPVKAGSTYDPSETTGLAHYLEHMMFKGTDDFGTVDWQKEEELIQEISDLYEDHKLASTKEAKAKVYAKIDSVSALASKFAVANEYDKLVSSIGAKGTNAYTTYERTVYMNDIPSNELEKWLNIEKERFSKLVLRLFHTELETVYEEFNMSQDNDFRKLSYALMSGLYKKHPYGTQTTLGRAEHLKNPSMENIHKYFDTYYVPNNMAIAMSGDLDFEETIKLIDQTFGKLESREVPKFVAPVEDPITKPIVKEVFGPDAERLSMAFRFDGIGSEDQKFVTLIDGILNNSKAGLIDLNLNQKQKVLRAGCYASFNIDYGMHSFYGVPRQGQKMEDVTELILGEIEKIKKGEFEDWMLEAVINDYRLGKIRGQESNGRAHEFAVAFANNVAWADNLKMLDELELVTKEQLVEFASKHYNNNYVVVYKRKGEDKKVVKVEKPAITPVKIDRKKQSEFYKELTAKETPALKPLWVDFEKEIQSEELKPGVTYDYLENKSNELFKLIYIYEMGKNHDKMLPIALNYLPYIGTDKYSAAELQKELFKYGLSFGVEAGDDRCYVYISGLKKSFDKGVELMEHVLANAKADSDSYSKYVDGIIKDRSDSKLNKGEILWGAMYSYAKYGKKSPYTDILLEDELRSVDPNQLTEMLSQLKDYKHRVFYYGAEGKQQIAENLKAKHKVSEQLKEIPEPTKYPELDYTKNEIFFVNYDMVQANIIMLAKDEKLDMNLMPEIRLFNEYYGGSMASIIFQEIRESRALAYSAFSSYSTPSKLDDYGYSFSYVATSADKVKDATEALVELLNEMPYEEKQFNEAKTNMLKKIQSERITKERVYWTYLSNLRKGVKHDYRKDVYEKVKNQNIDDLNKFFKKHIANKNHCYLVVGNKKDINMNVLKKLGNVHELSLEEVFNY</sequence>
<evidence type="ECO:0000256" key="8">
    <source>
        <dbReference type="RuleBase" id="RU004447"/>
    </source>
</evidence>
<dbReference type="InterPro" id="IPR050626">
    <property type="entry name" value="Peptidase_M16"/>
</dbReference>
<evidence type="ECO:0000256" key="1">
    <source>
        <dbReference type="ARBA" id="ARBA00001947"/>
    </source>
</evidence>
<name>A0A2V3ZS80_9BACT</name>
<dbReference type="Pfam" id="PF05193">
    <property type="entry name" value="Peptidase_M16_C"/>
    <property type="match status" value="2"/>
</dbReference>
<keyword evidence="4" id="KW-0479">Metal-binding</keyword>
<keyword evidence="9" id="KW-0732">Signal</keyword>
<dbReference type="Gene3D" id="3.30.830.10">
    <property type="entry name" value="Metalloenzyme, LuxS/M16 peptidase-like"/>
    <property type="match status" value="4"/>
</dbReference>
<evidence type="ECO:0000256" key="9">
    <source>
        <dbReference type="SAM" id="SignalP"/>
    </source>
</evidence>
<feature type="domain" description="Peptidase M16 N-terminal" evidence="10">
    <location>
        <begin position="68"/>
        <end position="104"/>
    </location>
</feature>
<dbReference type="RefSeq" id="WP_110363646.1">
    <property type="nucleotide sequence ID" value="NZ_QFLI01000014.1"/>
</dbReference>
<dbReference type="EMBL" id="QFLI01000014">
    <property type="protein sequence ID" value="PXX95719.1"/>
    <property type="molecule type" value="Genomic_DNA"/>
</dbReference>
<reference evidence="12 13" key="1">
    <citation type="submission" date="2018-05" db="EMBL/GenBank/DDBJ databases">
        <title>Marinifilum breve JC075T sp. nov., a marine bacterium isolated from Yongle Blue Hole in the South China Sea.</title>
        <authorList>
            <person name="Fu T."/>
        </authorList>
    </citation>
    <scope>NUCLEOTIDE SEQUENCE [LARGE SCALE GENOMIC DNA]</scope>
    <source>
        <strain evidence="12 13">JC075</strain>
    </source>
</reference>
<feature type="domain" description="Peptidase M16 C-terminal" evidence="11">
    <location>
        <begin position="747"/>
        <end position="885"/>
    </location>
</feature>
<dbReference type="InterPro" id="IPR011765">
    <property type="entry name" value="Pept_M16_N"/>
</dbReference>
<dbReference type="InterPro" id="IPR011249">
    <property type="entry name" value="Metalloenz_LuxS/M16"/>
</dbReference>
<dbReference type="Proteomes" id="UP000248079">
    <property type="component" value="Unassembled WGS sequence"/>
</dbReference>
<evidence type="ECO:0000256" key="5">
    <source>
        <dbReference type="ARBA" id="ARBA00022801"/>
    </source>
</evidence>
<evidence type="ECO:0000313" key="12">
    <source>
        <dbReference type="EMBL" id="PXX95719.1"/>
    </source>
</evidence>
<protein>
    <submittedName>
        <fullName evidence="12">Peptidase M16</fullName>
    </submittedName>
</protein>
<dbReference type="GO" id="GO:0004222">
    <property type="term" value="F:metalloendopeptidase activity"/>
    <property type="evidence" value="ECO:0007669"/>
    <property type="project" value="InterPro"/>
</dbReference>
<comment type="cofactor">
    <cofactor evidence="1">
        <name>Zn(2+)</name>
        <dbReference type="ChEBI" id="CHEBI:29105"/>
    </cofactor>
</comment>
<evidence type="ECO:0000256" key="3">
    <source>
        <dbReference type="ARBA" id="ARBA00022670"/>
    </source>
</evidence>
<comment type="similarity">
    <text evidence="2 8">Belongs to the peptidase M16 family.</text>
</comment>
<proteinExistence type="inferred from homology"/>
<feature type="domain" description="Peptidase M16 N-terminal" evidence="10">
    <location>
        <begin position="154"/>
        <end position="249"/>
    </location>
</feature>
<feature type="signal peptide" evidence="9">
    <location>
        <begin position="1"/>
        <end position="18"/>
    </location>
</feature>
<evidence type="ECO:0000259" key="10">
    <source>
        <dbReference type="Pfam" id="PF00675"/>
    </source>
</evidence>
<dbReference type="AlphaFoldDB" id="A0A2V3ZS80"/>
<dbReference type="OrthoDB" id="9811314at2"/>
<dbReference type="InterPro" id="IPR001431">
    <property type="entry name" value="Pept_M16_Zn_BS"/>
</dbReference>
<accession>A0A2V3ZS80</accession>
<dbReference type="PROSITE" id="PS51257">
    <property type="entry name" value="PROKAR_LIPOPROTEIN"/>
    <property type="match status" value="1"/>
</dbReference>
<evidence type="ECO:0000259" key="11">
    <source>
        <dbReference type="Pfam" id="PF05193"/>
    </source>
</evidence>
<dbReference type="SUPFAM" id="SSF63411">
    <property type="entry name" value="LuxS/MPP-like metallohydrolase"/>
    <property type="match status" value="4"/>
</dbReference>
<comment type="caution">
    <text evidence="12">The sequence shown here is derived from an EMBL/GenBank/DDBJ whole genome shotgun (WGS) entry which is preliminary data.</text>
</comment>
<evidence type="ECO:0000256" key="4">
    <source>
        <dbReference type="ARBA" id="ARBA00022723"/>
    </source>
</evidence>
<evidence type="ECO:0000256" key="6">
    <source>
        <dbReference type="ARBA" id="ARBA00022833"/>
    </source>
</evidence>
<feature type="domain" description="Peptidase M16 C-terminal" evidence="11">
    <location>
        <begin position="264"/>
        <end position="434"/>
    </location>
</feature>
<evidence type="ECO:0000313" key="13">
    <source>
        <dbReference type="Proteomes" id="UP000248079"/>
    </source>
</evidence>
<dbReference type="PANTHER" id="PTHR43690:SF17">
    <property type="entry name" value="PROTEIN YHJJ"/>
    <property type="match status" value="1"/>
</dbReference>
<evidence type="ECO:0000256" key="7">
    <source>
        <dbReference type="ARBA" id="ARBA00023049"/>
    </source>
</evidence>
<keyword evidence="7" id="KW-0482">Metalloprotease</keyword>
<evidence type="ECO:0000256" key="2">
    <source>
        <dbReference type="ARBA" id="ARBA00007261"/>
    </source>
</evidence>
<organism evidence="12 13">
    <name type="scientific">Marinifilum breve</name>
    <dbReference type="NCBI Taxonomy" id="2184082"/>
    <lineage>
        <taxon>Bacteria</taxon>
        <taxon>Pseudomonadati</taxon>
        <taxon>Bacteroidota</taxon>
        <taxon>Bacteroidia</taxon>
        <taxon>Marinilabiliales</taxon>
        <taxon>Marinifilaceae</taxon>
    </lineage>
</organism>
<keyword evidence="3" id="KW-0645">Protease</keyword>
<keyword evidence="5" id="KW-0378">Hydrolase</keyword>
<feature type="chain" id="PRO_5016144699" evidence="9">
    <location>
        <begin position="19"/>
        <end position="978"/>
    </location>
</feature>
<dbReference type="PROSITE" id="PS00143">
    <property type="entry name" value="INSULINASE"/>
    <property type="match status" value="1"/>
</dbReference>
<keyword evidence="6" id="KW-0862">Zinc</keyword>
<dbReference type="Pfam" id="PF00675">
    <property type="entry name" value="Peptidase_M16"/>
    <property type="match status" value="2"/>
</dbReference>
<dbReference type="GO" id="GO:0006508">
    <property type="term" value="P:proteolysis"/>
    <property type="evidence" value="ECO:0007669"/>
    <property type="project" value="UniProtKB-KW"/>
</dbReference>
<dbReference type="PANTHER" id="PTHR43690">
    <property type="entry name" value="NARDILYSIN"/>
    <property type="match status" value="1"/>
</dbReference>
<dbReference type="GO" id="GO:0046872">
    <property type="term" value="F:metal ion binding"/>
    <property type="evidence" value="ECO:0007669"/>
    <property type="project" value="UniProtKB-KW"/>
</dbReference>
<keyword evidence="13" id="KW-1185">Reference proteome</keyword>